<gene>
    <name evidence="12" type="ORF">RMAR1173_LOCUS19415</name>
</gene>
<sequence length="329" mass="35638">MDFVDPIPGPHTIAPGSLVIVFLHHDQLDHIVIQRDSILNNKWGTFHHNDIIGQPFGSIWYSKSSTRGWLYALQATPELWAMALPHRTQIVHELDAAMVTLKLNVKPGFRVIESGTGSGAMSSVLARSLSPTGHLFTFEFNENRADAAREEFKQNNLSHLVTVAHFDVCGKGGTGGFPGVESGTADAVFLDLPEPWVAVPHAATALKPNRRIACYSPCIEQVMKTATALRDAGFHSIETVEVRLKSYNVREFPFKVPDFGHSGALESSKATEASPCSSGPEAGTSTSTGRPLPIAEESGAIYRCARASQGMRGHTAFLTFATKPHPEAV</sequence>
<feature type="binding site" evidence="9">
    <location>
        <position position="191"/>
    </location>
    <ligand>
        <name>S-adenosyl-L-methionine</name>
        <dbReference type="ChEBI" id="CHEBI:59789"/>
    </ligand>
</feature>
<dbReference type="PANTHER" id="PTHR12133:SF2">
    <property type="entry name" value="TRNA (ADENINE(58)-N(1))-METHYLTRANSFERASE CATALYTIC SUBUNIT TRMT61A"/>
    <property type="match status" value="1"/>
</dbReference>
<dbReference type="GO" id="GO:0030488">
    <property type="term" value="P:tRNA methylation"/>
    <property type="evidence" value="ECO:0007669"/>
    <property type="project" value="InterPro"/>
</dbReference>
<comment type="similarity">
    <text evidence="8">Belongs to the class I-like SAM-binding methyltransferase superfamily. TRM61 family.</text>
</comment>
<dbReference type="InterPro" id="IPR014816">
    <property type="entry name" value="tRNA_MeTrfase_Gcd14"/>
</dbReference>
<dbReference type="GO" id="GO:0160107">
    <property type="term" value="F:tRNA (adenine(58)-N1)-methyltransferase activity"/>
    <property type="evidence" value="ECO:0007669"/>
    <property type="project" value="UniProtKB-EC"/>
</dbReference>
<accession>A0A7S2WUG9</accession>
<dbReference type="EC" id="2.1.1.220" evidence="2 8"/>
<dbReference type="GO" id="GO:0031515">
    <property type="term" value="C:tRNA (m1A) methyltransferase complex"/>
    <property type="evidence" value="ECO:0007669"/>
    <property type="project" value="UniProtKB-UniRule"/>
</dbReference>
<evidence type="ECO:0000256" key="2">
    <source>
        <dbReference type="ARBA" id="ARBA00012796"/>
    </source>
</evidence>
<dbReference type="PIRSF" id="PIRSF017269">
    <property type="entry name" value="GCD14"/>
    <property type="match status" value="1"/>
</dbReference>
<dbReference type="InterPro" id="IPR029063">
    <property type="entry name" value="SAM-dependent_MTases_sf"/>
</dbReference>
<feature type="domain" description="tRNA (adenine(58)-N(1))-methyltransferase catalytic subunit TRM61 C-terminal" evidence="11">
    <location>
        <begin position="68"/>
        <end position="323"/>
    </location>
</feature>
<evidence type="ECO:0000256" key="1">
    <source>
        <dbReference type="ARBA" id="ARBA00004123"/>
    </source>
</evidence>
<evidence type="ECO:0000256" key="3">
    <source>
        <dbReference type="ARBA" id="ARBA00022603"/>
    </source>
</evidence>
<proteinExistence type="inferred from homology"/>
<feature type="compositionally biased region" description="Polar residues" evidence="10">
    <location>
        <begin position="268"/>
        <end position="289"/>
    </location>
</feature>
<dbReference type="EMBL" id="HBHJ01029314">
    <property type="protein sequence ID" value="CAD9708423.1"/>
    <property type="molecule type" value="Transcribed_RNA"/>
</dbReference>
<evidence type="ECO:0000256" key="4">
    <source>
        <dbReference type="ARBA" id="ARBA00022679"/>
    </source>
</evidence>
<dbReference type="Gene3D" id="3.10.330.20">
    <property type="match status" value="1"/>
</dbReference>
<evidence type="ECO:0000313" key="12">
    <source>
        <dbReference type="EMBL" id="CAD9708423.1"/>
    </source>
</evidence>
<keyword evidence="5 8" id="KW-0949">S-adenosyl-L-methionine</keyword>
<dbReference type="AlphaFoldDB" id="A0A7S2WUG9"/>
<keyword evidence="3 8" id="KW-0489">Methyltransferase</keyword>
<evidence type="ECO:0000256" key="8">
    <source>
        <dbReference type="PIRNR" id="PIRNR017269"/>
    </source>
</evidence>
<reference evidence="12" key="1">
    <citation type="submission" date="2021-01" db="EMBL/GenBank/DDBJ databases">
        <authorList>
            <person name="Corre E."/>
            <person name="Pelletier E."/>
            <person name="Niang G."/>
            <person name="Scheremetjew M."/>
            <person name="Finn R."/>
            <person name="Kale V."/>
            <person name="Holt S."/>
            <person name="Cochrane G."/>
            <person name="Meng A."/>
            <person name="Brown T."/>
            <person name="Cohen L."/>
        </authorList>
    </citation>
    <scope>NUCLEOTIDE SEQUENCE</scope>
    <source>
        <strain evidence="12">CCMP1243</strain>
    </source>
</reference>
<feature type="region of interest" description="Disordered" evidence="10">
    <location>
        <begin position="265"/>
        <end position="292"/>
    </location>
</feature>
<keyword evidence="4 8" id="KW-0808">Transferase</keyword>
<dbReference type="PANTHER" id="PTHR12133">
    <property type="entry name" value="TRNA (ADENINE(58)-N(1))-METHYLTRANSFERASE"/>
    <property type="match status" value="1"/>
</dbReference>
<dbReference type="Gene3D" id="3.40.50.150">
    <property type="entry name" value="Vaccinia Virus protein VP39"/>
    <property type="match status" value="1"/>
</dbReference>
<protein>
    <recommendedName>
        <fullName evidence="2 8">tRNA (adenine(58)-N(1))-methyltransferase</fullName>
        <ecNumber evidence="2 8">2.1.1.220</ecNumber>
    </recommendedName>
</protein>
<evidence type="ECO:0000259" key="11">
    <source>
        <dbReference type="Pfam" id="PF08704"/>
    </source>
</evidence>
<organism evidence="12">
    <name type="scientific">Rhizochromulina marina</name>
    <dbReference type="NCBI Taxonomy" id="1034831"/>
    <lineage>
        <taxon>Eukaryota</taxon>
        <taxon>Sar</taxon>
        <taxon>Stramenopiles</taxon>
        <taxon>Ochrophyta</taxon>
        <taxon>Dictyochophyceae</taxon>
        <taxon>Rhizochromulinales</taxon>
        <taxon>Rhizochromulina</taxon>
    </lineage>
</organism>
<evidence type="ECO:0000256" key="5">
    <source>
        <dbReference type="ARBA" id="ARBA00022691"/>
    </source>
</evidence>
<evidence type="ECO:0000256" key="6">
    <source>
        <dbReference type="ARBA" id="ARBA00022694"/>
    </source>
</evidence>
<dbReference type="SUPFAM" id="SSF53335">
    <property type="entry name" value="S-adenosyl-L-methionine-dependent methyltransferases"/>
    <property type="match status" value="1"/>
</dbReference>
<dbReference type="Pfam" id="PF08704">
    <property type="entry name" value="GCD14"/>
    <property type="match status" value="1"/>
</dbReference>
<feature type="binding site" evidence="9">
    <location>
        <position position="139"/>
    </location>
    <ligand>
        <name>S-adenosyl-L-methionine</name>
        <dbReference type="ChEBI" id="CHEBI:59789"/>
    </ligand>
</feature>
<dbReference type="CDD" id="cd02440">
    <property type="entry name" value="AdoMet_MTases"/>
    <property type="match status" value="1"/>
</dbReference>
<dbReference type="GO" id="GO:0005634">
    <property type="term" value="C:nucleus"/>
    <property type="evidence" value="ECO:0007669"/>
    <property type="project" value="UniProtKB-SubCell"/>
</dbReference>
<dbReference type="PROSITE" id="PS51620">
    <property type="entry name" value="SAM_TRM61"/>
    <property type="match status" value="1"/>
</dbReference>
<evidence type="ECO:0000256" key="7">
    <source>
        <dbReference type="ARBA" id="ARBA00023242"/>
    </source>
</evidence>
<name>A0A7S2WUG9_9STRA</name>
<dbReference type="InterPro" id="IPR049470">
    <property type="entry name" value="TRM61_C"/>
</dbReference>
<evidence type="ECO:0000256" key="10">
    <source>
        <dbReference type="SAM" id="MobiDB-lite"/>
    </source>
</evidence>
<keyword evidence="7" id="KW-0539">Nucleus</keyword>
<comment type="subcellular location">
    <subcellularLocation>
        <location evidence="1">Nucleus</location>
    </subcellularLocation>
</comment>
<comment type="catalytic activity">
    <reaction evidence="8">
        <text>adenosine(58) in tRNA + S-adenosyl-L-methionine = N(1)-methyladenosine(58) in tRNA + S-adenosyl-L-homocysteine + H(+)</text>
        <dbReference type="Rhea" id="RHEA:43152"/>
        <dbReference type="Rhea" id="RHEA-COMP:10365"/>
        <dbReference type="Rhea" id="RHEA-COMP:10366"/>
        <dbReference type="ChEBI" id="CHEBI:15378"/>
        <dbReference type="ChEBI" id="CHEBI:57856"/>
        <dbReference type="ChEBI" id="CHEBI:59789"/>
        <dbReference type="ChEBI" id="CHEBI:74411"/>
        <dbReference type="ChEBI" id="CHEBI:74491"/>
        <dbReference type="EC" id="2.1.1.220"/>
    </reaction>
</comment>
<keyword evidence="6 8" id="KW-0819">tRNA processing</keyword>
<evidence type="ECO:0000256" key="9">
    <source>
        <dbReference type="PIRSR" id="PIRSR017269-1"/>
    </source>
</evidence>